<evidence type="ECO:0000256" key="1">
    <source>
        <dbReference type="SAM" id="MobiDB-lite"/>
    </source>
</evidence>
<evidence type="ECO:0008006" key="3">
    <source>
        <dbReference type="Google" id="ProtNLM"/>
    </source>
</evidence>
<organism evidence="2">
    <name type="scientific">uncultured Caudovirales phage</name>
    <dbReference type="NCBI Taxonomy" id="2100421"/>
    <lineage>
        <taxon>Viruses</taxon>
        <taxon>Duplodnaviria</taxon>
        <taxon>Heunggongvirae</taxon>
        <taxon>Uroviricota</taxon>
        <taxon>Caudoviricetes</taxon>
        <taxon>Peduoviridae</taxon>
        <taxon>Maltschvirus</taxon>
        <taxon>Maltschvirus maltsch</taxon>
    </lineage>
</organism>
<protein>
    <recommendedName>
        <fullName evidence="3">COG3747 Phage terminase, small subunit</fullName>
    </recommendedName>
</protein>
<reference evidence="2" key="1">
    <citation type="submission" date="2020-04" db="EMBL/GenBank/DDBJ databases">
        <authorList>
            <person name="Chiriac C."/>
            <person name="Salcher M."/>
            <person name="Ghai R."/>
            <person name="Kavagutti S V."/>
        </authorList>
    </citation>
    <scope>NUCLEOTIDE SEQUENCE</scope>
</reference>
<evidence type="ECO:0000313" key="2">
    <source>
        <dbReference type="EMBL" id="CAB4157754.1"/>
    </source>
</evidence>
<dbReference type="InterPro" id="IPR057972">
    <property type="entry name" value="Terminase_7"/>
</dbReference>
<feature type="region of interest" description="Disordered" evidence="1">
    <location>
        <begin position="1"/>
        <end position="24"/>
    </location>
</feature>
<name>A0A6J5NRE3_9CAUD</name>
<accession>A0A6J5NRE3</accession>
<sequence>MPAGRPTKPIEQKRLIGNPGKRPLPEQSAIMLIPQATKAPEPARPLLKYGQELWDRVWESGINWISPNTDLEILLMTCELIDERWNLRVRVMTDNNPKDRRGLRELDKQIVSNLGLLGFTPSDRSRLGVAEVKKMSKLEELMSKKANRE</sequence>
<proteinExistence type="predicted"/>
<dbReference type="Pfam" id="PF25673">
    <property type="entry name" value="Terminase_7"/>
    <property type="match status" value="1"/>
</dbReference>
<gene>
    <name evidence="2" type="ORF">UFOVP692_42</name>
</gene>
<dbReference type="EMBL" id="LR796658">
    <property type="protein sequence ID" value="CAB4157754.1"/>
    <property type="molecule type" value="Genomic_DNA"/>
</dbReference>